<protein>
    <submittedName>
        <fullName evidence="1">Uncharacterized protein</fullName>
    </submittedName>
</protein>
<dbReference type="AlphaFoldDB" id="A0A837P900"/>
<name>A0A837P900_LACPN</name>
<proteinExistence type="predicted"/>
<comment type="caution">
    <text evidence="1">The sequence shown here is derived from an EMBL/GenBank/DDBJ whole genome shotgun (WGS) entry which is preliminary data.</text>
</comment>
<organism evidence="1 2">
    <name type="scientific">Lactiplantibacillus plantarum WJL</name>
    <dbReference type="NCBI Taxonomy" id="1350466"/>
    <lineage>
        <taxon>Bacteria</taxon>
        <taxon>Bacillati</taxon>
        <taxon>Bacillota</taxon>
        <taxon>Bacilli</taxon>
        <taxon>Lactobacillales</taxon>
        <taxon>Lactobacillaceae</taxon>
        <taxon>Lactiplantibacillus</taxon>
    </lineage>
</organism>
<reference evidence="1 2" key="1">
    <citation type="submission" date="2015-10" db="EMBL/GenBank/DDBJ databases">
        <title>Resequencing of Lactobacillus plantarum WJL strain genome.</title>
        <authorList>
            <person name="Martino M.E."/>
        </authorList>
    </citation>
    <scope>NUCLEOTIDE SEQUENCE [LARGE SCALE GENOMIC DNA]</scope>
    <source>
        <strain evidence="1 2">WJL</strain>
    </source>
</reference>
<accession>A0A837P900</accession>
<evidence type="ECO:0000313" key="1">
    <source>
        <dbReference type="EMBL" id="KPN44115.1"/>
    </source>
</evidence>
<evidence type="ECO:0000313" key="2">
    <source>
        <dbReference type="Proteomes" id="UP000050511"/>
    </source>
</evidence>
<dbReference type="EMBL" id="LKLZ01000003">
    <property type="protein sequence ID" value="KPN44115.1"/>
    <property type="molecule type" value="Genomic_DNA"/>
</dbReference>
<sequence>MQLQKTCQNSLIVTAFYKWFAQLERTFFLGLNKSPVKG</sequence>
<dbReference type="Proteomes" id="UP000050511">
    <property type="component" value="Unassembled WGS sequence"/>
</dbReference>
<gene>
    <name evidence="1" type="ORF">WJL_1192</name>
</gene>